<accession>A0A915A850</accession>
<sequence length="69" mass="8217">QIGDDFEISRKMSENSTYSNYLLFCRSFCSYVNSSKMVKNNAQSISLWIKTQKIMDRCMCMYWRNPPIL</sequence>
<organism evidence="1 2">
    <name type="scientific">Parascaris univalens</name>
    <name type="common">Nematode worm</name>
    <dbReference type="NCBI Taxonomy" id="6257"/>
    <lineage>
        <taxon>Eukaryota</taxon>
        <taxon>Metazoa</taxon>
        <taxon>Ecdysozoa</taxon>
        <taxon>Nematoda</taxon>
        <taxon>Chromadorea</taxon>
        <taxon>Rhabditida</taxon>
        <taxon>Spirurina</taxon>
        <taxon>Ascaridomorpha</taxon>
        <taxon>Ascaridoidea</taxon>
        <taxon>Ascarididae</taxon>
        <taxon>Parascaris</taxon>
    </lineage>
</organism>
<keyword evidence="1" id="KW-1185">Reference proteome</keyword>
<dbReference type="WBParaSite" id="PgE441_g001_t01">
    <property type="protein sequence ID" value="PgE441_g001_t01"/>
    <property type="gene ID" value="PgE441_g001"/>
</dbReference>
<evidence type="ECO:0000313" key="2">
    <source>
        <dbReference type="WBParaSite" id="PgE441_g001_t01"/>
    </source>
</evidence>
<proteinExistence type="predicted"/>
<dbReference type="AlphaFoldDB" id="A0A915A850"/>
<name>A0A915A850_PARUN</name>
<protein>
    <submittedName>
        <fullName evidence="2">Uncharacterized protein</fullName>
    </submittedName>
</protein>
<evidence type="ECO:0000313" key="1">
    <source>
        <dbReference type="Proteomes" id="UP000887569"/>
    </source>
</evidence>
<dbReference type="Proteomes" id="UP000887569">
    <property type="component" value="Unplaced"/>
</dbReference>
<reference evidence="2" key="1">
    <citation type="submission" date="2022-11" db="UniProtKB">
        <authorList>
            <consortium name="WormBaseParasite"/>
        </authorList>
    </citation>
    <scope>IDENTIFICATION</scope>
</reference>